<reference evidence="1" key="1">
    <citation type="journal article" date="2022" name="bioRxiv">
        <title>Sequencing and chromosome-scale assembly of the giantPleurodeles waltlgenome.</title>
        <authorList>
            <person name="Brown T."/>
            <person name="Elewa A."/>
            <person name="Iarovenko S."/>
            <person name="Subramanian E."/>
            <person name="Araus A.J."/>
            <person name="Petzold A."/>
            <person name="Susuki M."/>
            <person name="Suzuki K.-i.T."/>
            <person name="Hayashi T."/>
            <person name="Toyoda A."/>
            <person name="Oliveira C."/>
            <person name="Osipova E."/>
            <person name="Leigh N.D."/>
            <person name="Simon A."/>
            <person name="Yun M.H."/>
        </authorList>
    </citation>
    <scope>NUCLEOTIDE SEQUENCE</scope>
    <source>
        <strain evidence="1">20211129_DDA</strain>
        <tissue evidence="1">Liver</tissue>
    </source>
</reference>
<dbReference type="EMBL" id="JANPWB010000016">
    <property type="protein sequence ID" value="KAJ1085421.1"/>
    <property type="molecule type" value="Genomic_DNA"/>
</dbReference>
<protein>
    <submittedName>
        <fullName evidence="1">Uncharacterized protein</fullName>
    </submittedName>
</protein>
<keyword evidence="2" id="KW-1185">Reference proteome</keyword>
<name>A0AAV7L149_PLEWA</name>
<gene>
    <name evidence="1" type="ORF">NDU88_005553</name>
</gene>
<proteinExistence type="predicted"/>
<sequence>MLGHAVRTRIPIWEKSARCLWQAPDHKELAELGRTKKAKMKEYEDSRRREKPSTVQEGGWVLVRQEQKRKSDSPYHEYPLQVANLKSTLVTAASMIRR</sequence>
<organism evidence="1 2">
    <name type="scientific">Pleurodeles waltl</name>
    <name type="common">Iberian ribbed newt</name>
    <dbReference type="NCBI Taxonomy" id="8319"/>
    <lineage>
        <taxon>Eukaryota</taxon>
        <taxon>Metazoa</taxon>
        <taxon>Chordata</taxon>
        <taxon>Craniata</taxon>
        <taxon>Vertebrata</taxon>
        <taxon>Euteleostomi</taxon>
        <taxon>Amphibia</taxon>
        <taxon>Batrachia</taxon>
        <taxon>Caudata</taxon>
        <taxon>Salamandroidea</taxon>
        <taxon>Salamandridae</taxon>
        <taxon>Pleurodelinae</taxon>
        <taxon>Pleurodeles</taxon>
    </lineage>
</organism>
<evidence type="ECO:0000313" key="2">
    <source>
        <dbReference type="Proteomes" id="UP001066276"/>
    </source>
</evidence>
<dbReference type="Proteomes" id="UP001066276">
    <property type="component" value="Chromosome 12"/>
</dbReference>
<comment type="caution">
    <text evidence="1">The sequence shown here is derived from an EMBL/GenBank/DDBJ whole genome shotgun (WGS) entry which is preliminary data.</text>
</comment>
<evidence type="ECO:0000313" key="1">
    <source>
        <dbReference type="EMBL" id="KAJ1085421.1"/>
    </source>
</evidence>
<dbReference type="AlphaFoldDB" id="A0AAV7L149"/>
<accession>A0AAV7L149</accession>